<evidence type="ECO:0000256" key="1">
    <source>
        <dbReference type="SAM" id="Phobius"/>
    </source>
</evidence>
<dbReference type="EMBL" id="MGGP01000028">
    <property type="protein sequence ID" value="OGM31269.1"/>
    <property type="molecule type" value="Genomic_DNA"/>
</dbReference>
<proteinExistence type="predicted"/>
<organism evidence="2 3">
    <name type="scientific">Candidatus Woesebacteria bacterium RIFCSPHIGHO2_01_FULL_44_21</name>
    <dbReference type="NCBI Taxonomy" id="1802503"/>
    <lineage>
        <taxon>Bacteria</taxon>
        <taxon>Candidatus Woeseibacteriota</taxon>
    </lineage>
</organism>
<gene>
    <name evidence="2" type="ORF">A2803_03690</name>
</gene>
<dbReference type="Proteomes" id="UP000178870">
    <property type="component" value="Unassembled WGS sequence"/>
</dbReference>
<keyword evidence="1" id="KW-0472">Membrane</keyword>
<name>A0A1F7YWH3_9BACT</name>
<accession>A0A1F7YWH3</accession>
<feature type="transmembrane region" description="Helical" evidence="1">
    <location>
        <begin position="6"/>
        <end position="24"/>
    </location>
</feature>
<evidence type="ECO:0000313" key="2">
    <source>
        <dbReference type="EMBL" id="OGM31269.1"/>
    </source>
</evidence>
<reference evidence="2 3" key="1">
    <citation type="journal article" date="2016" name="Nat. Commun.">
        <title>Thousands of microbial genomes shed light on interconnected biogeochemical processes in an aquifer system.</title>
        <authorList>
            <person name="Anantharaman K."/>
            <person name="Brown C.T."/>
            <person name="Hug L.A."/>
            <person name="Sharon I."/>
            <person name="Castelle C.J."/>
            <person name="Probst A.J."/>
            <person name="Thomas B.C."/>
            <person name="Singh A."/>
            <person name="Wilkins M.J."/>
            <person name="Karaoz U."/>
            <person name="Brodie E.L."/>
            <person name="Williams K.H."/>
            <person name="Hubbard S.S."/>
            <person name="Banfield J.F."/>
        </authorList>
    </citation>
    <scope>NUCLEOTIDE SEQUENCE [LARGE SCALE GENOMIC DNA]</scope>
</reference>
<comment type="caution">
    <text evidence="2">The sequence shown here is derived from an EMBL/GenBank/DDBJ whole genome shotgun (WGS) entry which is preliminary data.</text>
</comment>
<evidence type="ECO:0000313" key="3">
    <source>
        <dbReference type="Proteomes" id="UP000178870"/>
    </source>
</evidence>
<keyword evidence="1" id="KW-0812">Transmembrane</keyword>
<dbReference type="AlphaFoldDB" id="A0A1F7YWH3"/>
<protein>
    <submittedName>
        <fullName evidence="2">Uncharacterized protein</fullName>
    </submittedName>
</protein>
<sequence>MKEKLPLILLAAGAVVIIAVFLVLRGRGGGTIKEEDVPELPFSQRPYTQLVPTKDGHYLTMKVSNINVTGAASMDYELYYGTAEGITQGVPGKVNLEGKKSVERELLLGSESSGKFRYDEGVDDGTLTLRFRDGSGKLIGKVAGQWAFLSDTDKLASLDGKFTYTLTKSSKAHFIVMPTFGLPESASGEVSGGPYGVFASEEGPFPGKVNFSGNVSAWYGDSWKSISGTSSDIGVFITTN</sequence>
<keyword evidence="1" id="KW-1133">Transmembrane helix</keyword>